<gene>
    <name evidence="1" type="ORF">PHMEG_0009752</name>
</gene>
<evidence type="ECO:0000313" key="1">
    <source>
        <dbReference type="EMBL" id="OWZ16454.1"/>
    </source>
</evidence>
<comment type="caution">
    <text evidence="1">The sequence shown here is derived from an EMBL/GenBank/DDBJ whole genome shotgun (WGS) entry which is preliminary data.</text>
</comment>
<protein>
    <recommendedName>
        <fullName evidence="3">Ubiquitin-like protease family profile domain-containing protein</fullName>
    </recommendedName>
</protein>
<reference evidence="2" key="1">
    <citation type="submission" date="2017-03" db="EMBL/GenBank/DDBJ databases">
        <title>Phytopthora megakarya and P. palmivora, two closely related causual agents of cacao black pod achieved similar genome size and gene model numbers by different mechanisms.</title>
        <authorList>
            <person name="Ali S."/>
            <person name="Shao J."/>
            <person name="Larry D.J."/>
            <person name="Kronmiller B."/>
            <person name="Shen D."/>
            <person name="Strem M.D."/>
            <person name="Melnick R.L."/>
            <person name="Guiltinan M.J."/>
            <person name="Tyler B.M."/>
            <person name="Meinhardt L.W."/>
            <person name="Bailey B.A."/>
        </authorList>
    </citation>
    <scope>NUCLEOTIDE SEQUENCE [LARGE SCALE GENOMIC DNA]</scope>
    <source>
        <strain evidence="2">zdho120</strain>
    </source>
</reference>
<evidence type="ECO:0000313" key="2">
    <source>
        <dbReference type="Proteomes" id="UP000198211"/>
    </source>
</evidence>
<sequence length="101" mass="11955">MWGHFDMERKEYDPFHKETFLDEVQNFVADVYMNIMKAGSHMKMRTFPGWLQRDGCSCGVLVLFNLRSTSPGDERPFHSASRLDTKPLSCVRYKHFSYLKR</sequence>
<accession>A0A225WGB3</accession>
<evidence type="ECO:0008006" key="3">
    <source>
        <dbReference type="Google" id="ProtNLM"/>
    </source>
</evidence>
<dbReference type="OrthoDB" id="129667at2759"/>
<dbReference type="Proteomes" id="UP000198211">
    <property type="component" value="Unassembled WGS sequence"/>
</dbReference>
<keyword evidence="2" id="KW-1185">Reference proteome</keyword>
<name>A0A225WGB3_9STRA</name>
<organism evidence="1 2">
    <name type="scientific">Phytophthora megakarya</name>
    <dbReference type="NCBI Taxonomy" id="4795"/>
    <lineage>
        <taxon>Eukaryota</taxon>
        <taxon>Sar</taxon>
        <taxon>Stramenopiles</taxon>
        <taxon>Oomycota</taxon>
        <taxon>Peronosporomycetes</taxon>
        <taxon>Peronosporales</taxon>
        <taxon>Peronosporaceae</taxon>
        <taxon>Phytophthora</taxon>
    </lineage>
</organism>
<proteinExistence type="predicted"/>
<dbReference type="AlphaFoldDB" id="A0A225WGB3"/>
<dbReference type="EMBL" id="NBNE01000931">
    <property type="protein sequence ID" value="OWZ16454.1"/>
    <property type="molecule type" value="Genomic_DNA"/>
</dbReference>